<organism evidence="2 3">
    <name type="scientific">Candidatus Thermochlorobacter aerophilus</name>
    <dbReference type="NCBI Taxonomy" id="1868324"/>
    <lineage>
        <taxon>Bacteria</taxon>
        <taxon>Pseudomonadati</taxon>
        <taxon>Chlorobiota</taxon>
        <taxon>Chlorobiia</taxon>
        <taxon>Chlorobiales</taxon>
        <taxon>Candidatus Thermochlorobacteriaceae</taxon>
        <taxon>Candidatus Thermochlorobacter</taxon>
    </lineage>
</organism>
<gene>
    <name evidence="2" type="ORF">D0433_08760</name>
</gene>
<evidence type="ECO:0000256" key="1">
    <source>
        <dbReference type="SAM" id="MobiDB-lite"/>
    </source>
</evidence>
<protein>
    <submittedName>
        <fullName evidence="2">Uncharacterized protein</fullName>
    </submittedName>
</protein>
<proteinExistence type="predicted"/>
<sequence length="111" mass="12070">MRSGVFTSRGGCLVCHAERSEASKLLTNQALEDSLNAPLPFRAAKHPPVRSRAAQVPPQQFDGASLDSQNDKYGRHCGVTEAGRWWLRGGRSAAMPLRHGRAGFQMLRVGA</sequence>
<name>A0A395LZC8_9BACT</name>
<dbReference type="Proteomes" id="UP000266389">
    <property type="component" value="Unassembled WGS sequence"/>
</dbReference>
<reference evidence="2 3" key="1">
    <citation type="journal article" date="2011" name="ISME J.">
        <title>Community ecology of hot spring cyanobacterial mats: predominant populations and their functional potential.</title>
        <authorList>
            <person name="Klatt C.G."/>
            <person name="Wood J.M."/>
            <person name="Rusch D.B."/>
            <person name="Bateson M.M."/>
            <person name="Hamamura N."/>
            <person name="Heidelberg J.F."/>
            <person name="Grossman A.R."/>
            <person name="Bhaya D."/>
            <person name="Cohan F.M."/>
            <person name="Kuhl M."/>
            <person name="Bryant D.A."/>
            <person name="Ward D.M."/>
        </authorList>
    </citation>
    <scope>NUCLEOTIDE SEQUENCE [LARGE SCALE GENOMIC DNA]</scope>
    <source>
        <strain evidence="2">OS</strain>
    </source>
</reference>
<dbReference type="EMBL" id="PHFL01000056">
    <property type="protein sequence ID" value="RFM23866.1"/>
    <property type="molecule type" value="Genomic_DNA"/>
</dbReference>
<evidence type="ECO:0000313" key="3">
    <source>
        <dbReference type="Proteomes" id="UP000266389"/>
    </source>
</evidence>
<accession>A0A395LZC8</accession>
<dbReference type="AlphaFoldDB" id="A0A395LZC8"/>
<feature type="region of interest" description="Disordered" evidence="1">
    <location>
        <begin position="46"/>
        <end position="69"/>
    </location>
</feature>
<evidence type="ECO:0000313" key="2">
    <source>
        <dbReference type="EMBL" id="RFM23866.1"/>
    </source>
</evidence>
<comment type="caution">
    <text evidence="2">The sequence shown here is derived from an EMBL/GenBank/DDBJ whole genome shotgun (WGS) entry which is preliminary data.</text>
</comment>